<dbReference type="OrthoDB" id="10444781at2759"/>
<dbReference type="Proteomes" id="UP000751190">
    <property type="component" value="Unassembled WGS sequence"/>
</dbReference>
<protein>
    <submittedName>
        <fullName evidence="3">Uncharacterized protein</fullName>
    </submittedName>
</protein>
<gene>
    <name evidence="4" type="ORF">KFE25_007255</name>
    <name evidence="3" type="ORF">PLUT1463_LOCUS9603</name>
</gene>
<organism evidence="3">
    <name type="scientific">Diacronema lutheri</name>
    <name type="common">Unicellular marine alga</name>
    <name type="synonym">Monochrysis lutheri</name>
    <dbReference type="NCBI Taxonomy" id="2081491"/>
    <lineage>
        <taxon>Eukaryota</taxon>
        <taxon>Haptista</taxon>
        <taxon>Haptophyta</taxon>
        <taxon>Pavlovophyceae</taxon>
        <taxon>Pavlovales</taxon>
        <taxon>Pavlovaceae</taxon>
        <taxon>Diacronema</taxon>
    </lineage>
</organism>
<proteinExistence type="predicted"/>
<reference evidence="4" key="2">
    <citation type="submission" date="2021-05" db="EMBL/GenBank/DDBJ databases">
        <title>The genome of the haptophyte Pavlova lutheri (Diacronema luteri, Pavlovales) - a model for lipid biosynthesis in eukaryotic algae.</title>
        <authorList>
            <person name="Hulatt C.J."/>
            <person name="Posewitz M.C."/>
        </authorList>
    </citation>
    <scope>NUCLEOTIDE SEQUENCE</scope>
    <source>
        <strain evidence="4">NIVA-4/92</strain>
    </source>
</reference>
<dbReference type="AlphaFoldDB" id="A0A7R9YLK5"/>
<dbReference type="EMBL" id="JAGTXO010000058">
    <property type="protein sequence ID" value="KAG8458048.1"/>
    <property type="molecule type" value="Genomic_DNA"/>
</dbReference>
<evidence type="ECO:0000256" key="1">
    <source>
        <dbReference type="SAM" id="MobiDB-lite"/>
    </source>
</evidence>
<evidence type="ECO:0000313" key="5">
    <source>
        <dbReference type="Proteomes" id="UP000751190"/>
    </source>
</evidence>
<evidence type="ECO:0000256" key="2">
    <source>
        <dbReference type="SAM" id="SignalP"/>
    </source>
</evidence>
<dbReference type="EMBL" id="HBEB01014975">
    <property type="protein sequence ID" value="CAD8275287.1"/>
    <property type="molecule type" value="Transcribed_RNA"/>
</dbReference>
<feature type="chain" id="PRO_5036212017" evidence="2">
    <location>
        <begin position="21"/>
        <end position="159"/>
    </location>
</feature>
<feature type="signal peptide" evidence="2">
    <location>
        <begin position="1"/>
        <end position="20"/>
    </location>
</feature>
<accession>A0A7R9YLK5</accession>
<keyword evidence="2" id="KW-0732">Signal</keyword>
<name>A0A7R9YLK5_DIALT</name>
<feature type="compositionally biased region" description="Polar residues" evidence="1">
    <location>
        <begin position="139"/>
        <end position="159"/>
    </location>
</feature>
<evidence type="ECO:0000313" key="3">
    <source>
        <dbReference type="EMBL" id="CAD8275287.1"/>
    </source>
</evidence>
<sequence>MSAALLLLLAPAFAPQLGAGLRSVVHSASPRMGLFDGLNKGSFYDDDAPSKELGTFQARAKKQQDDFKKISPKLQRKLLKESAAADPEQANRGVIYAIGAVLALVAIGGNGVLYQIDIKPAPVSSDQMREAAEIPGGPAQNQVRPPTFGTSAGTSKPRQ</sequence>
<feature type="region of interest" description="Disordered" evidence="1">
    <location>
        <begin position="124"/>
        <end position="159"/>
    </location>
</feature>
<keyword evidence="5" id="KW-1185">Reference proteome</keyword>
<reference evidence="3" key="1">
    <citation type="submission" date="2021-01" db="EMBL/GenBank/DDBJ databases">
        <authorList>
            <person name="Corre E."/>
            <person name="Pelletier E."/>
            <person name="Niang G."/>
            <person name="Scheremetjew M."/>
            <person name="Finn R."/>
            <person name="Kale V."/>
            <person name="Holt S."/>
            <person name="Cochrane G."/>
            <person name="Meng A."/>
            <person name="Brown T."/>
            <person name="Cohen L."/>
        </authorList>
    </citation>
    <scope>NUCLEOTIDE SEQUENCE</scope>
    <source>
        <strain evidence="3">RCC1537</strain>
    </source>
</reference>
<evidence type="ECO:0000313" key="4">
    <source>
        <dbReference type="EMBL" id="KAG8458048.1"/>
    </source>
</evidence>